<accession>A0ABZ1B3K2</accession>
<gene>
    <name evidence="3" type="ORF">U6N30_06960</name>
</gene>
<feature type="signal peptide" evidence="2">
    <location>
        <begin position="1"/>
        <end position="27"/>
    </location>
</feature>
<evidence type="ECO:0000256" key="1">
    <source>
        <dbReference type="SAM" id="MobiDB-lite"/>
    </source>
</evidence>
<dbReference type="EMBL" id="CP141261">
    <property type="protein sequence ID" value="WRL65368.1"/>
    <property type="molecule type" value="Genomic_DNA"/>
</dbReference>
<name>A0ABZ1B3K2_9ACTN</name>
<dbReference type="RefSeq" id="WP_324276692.1">
    <property type="nucleotide sequence ID" value="NZ_CP141261.1"/>
</dbReference>
<feature type="region of interest" description="Disordered" evidence="1">
    <location>
        <begin position="111"/>
        <end position="130"/>
    </location>
</feature>
<proteinExistence type="predicted"/>
<evidence type="ECO:0000313" key="4">
    <source>
        <dbReference type="Proteomes" id="UP001324287"/>
    </source>
</evidence>
<evidence type="ECO:0000313" key="3">
    <source>
        <dbReference type="EMBL" id="WRL65368.1"/>
    </source>
</evidence>
<organism evidence="3 4">
    <name type="scientific">Blastococcus brunescens</name>
    <dbReference type="NCBI Taxonomy" id="1564165"/>
    <lineage>
        <taxon>Bacteria</taxon>
        <taxon>Bacillati</taxon>
        <taxon>Actinomycetota</taxon>
        <taxon>Actinomycetes</taxon>
        <taxon>Geodermatophilales</taxon>
        <taxon>Geodermatophilaceae</taxon>
        <taxon>Blastococcus</taxon>
    </lineage>
</organism>
<evidence type="ECO:0008006" key="5">
    <source>
        <dbReference type="Google" id="ProtNLM"/>
    </source>
</evidence>
<protein>
    <recommendedName>
        <fullName evidence="5">CHRD domain-containing protein</fullName>
    </recommendedName>
</protein>
<sequence length="282" mass="28233">MRKAFALPTVAIAAAAFPLLTMSAASAHSGSYQADLGALNQSGVSGTGMVTIEGNQATVMIEASGLLAGSPHAQHFHIGALGQCPTDADDKDGDGFLSTTEGAPAYGAIGTSLTTTGDTSPDSGLAVDRFPTADNGTVSYERTFEITDDVHAAFDAGTAVLVLHGVDKDGSGAYDGDVKSDLDPALPMEATAPAACGPLTAAQMGTAPSGGAETGAGSTAGTEQQGALAFGALALTGAAAAGPWPTAVVRRRTRPDPGRSCRAADHPARHEPTPCHYPRRTS</sequence>
<feature type="compositionally biased region" description="Basic and acidic residues" evidence="1">
    <location>
        <begin position="254"/>
        <end position="273"/>
    </location>
</feature>
<feature type="compositionally biased region" description="Polar residues" evidence="1">
    <location>
        <begin position="111"/>
        <end position="122"/>
    </location>
</feature>
<evidence type="ECO:0000256" key="2">
    <source>
        <dbReference type="SAM" id="SignalP"/>
    </source>
</evidence>
<feature type="region of interest" description="Disordered" evidence="1">
    <location>
        <begin position="241"/>
        <end position="282"/>
    </location>
</feature>
<feature type="chain" id="PRO_5045467105" description="CHRD domain-containing protein" evidence="2">
    <location>
        <begin position="28"/>
        <end position="282"/>
    </location>
</feature>
<keyword evidence="4" id="KW-1185">Reference proteome</keyword>
<reference evidence="3 4" key="1">
    <citation type="submission" date="2023-12" db="EMBL/GenBank/DDBJ databases">
        <title>Blastococcus brunescens sp. nov., an actonobacterium isolated from sandstone collected in sahara desert.</title>
        <authorList>
            <person name="Gtari M."/>
            <person name="Ghodhbane F."/>
        </authorList>
    </citation>
    <scope>NUCLEOTIDE SEQUENCE [LARGE SCALE GENOMIC DNA]</scope>
    <source>
        <strain evidence="3 4">BMG 8361</strain>
    </source>
</reference>
<keyword evidence="2" id="KW-0732">Signal</keyword>
<dbReference type="Proteomes" id="UP001324287">
    <property type="component" value="Chromosome"/>
</dbReference>